<name>A0ACB5UHQ9_9FIRM</name>
<sequence length="277" mass="32470">MITKELVNKSIDYIIRHLDEEISIEDVADYCHLSKYHFSRVFKAETGESIYAFIKRLKMEQSALRLKLEKDKSITDIGVDFGYSSSNYSSAFKKHYNISPGEFRKAMNITDVPDPFCSEKIAWFQSFEEYAQQITIMELDDFVVIHERHIGNYIELGKNWCKFKEKYKDYFKEDTLLIERFYDDPSITSVEQCLYDICMTVDNNCSLDNVITIKGGKFAVYRFDGLVQDIFAVFQGVFNIWLADSGYEMDKRYGLDIYRDIDTQNKHVVVDLCIPIK</sequence>
<protein>
    <submittedName>
        <fullName evidence="1">GyrI-like domain-containing protein</fullName>
    </submittedName>
</protein>
<proteinExistence type="predicted"/>
<comment type="caution">
    <text evidence="1">The sequence shown here is derived from an EMBL/GenBank/DDBJ whole genome shotgun (WGS) entry which is preliminary data.</text>
</comment>
<organism evidence="1 2">
    <name type="scientific">Vallitalea maricola</name>
    <dbReference type="NCBI Taxonomy" id="3074433"/>
    <lineage>
        <taxon>Bacteria</taxon>
        <taxon>Bacillati</taxon>
        <taxon>Bacillota</taxon>
        <taxon>Clostridia</taxon>
        <taxon>Lachnospirales</taxon>
        <taxon>Vallitaleaceae</taxon>
        <taxon>Vallitalea</taxon>
    </lineage>
</organism>
<keyword evidence="2" id="KW-1185">Reference proteome</keyword>
<evidence type="ECO:0000313" key="1">
    <source>
        <dbReference type="EMBL" id="GMQ62088.1"/>
    </source>
</evidence>
<accession>A0ACB5UHQ9</accession>
<dbReference type="Proteomes" id="UP001374599">
    <property type="component" value="Unassembled WGS sequence"/>
</dbReference>
<dbReference type="EMBL" id="BTPU01000020">
    <property type="protein sequence ID" value="GMQ62088.1"/>
    <property type="molecule type" value="Genomic_DNA"/>
</dbReference>
<reference evidence="1" key="1">
    <citation type="submission" date="2023-09" db="EMBL/GenBank/DDBJ databases">
        <title>Vallitalea sediminicola and Vallitalea maricola sp. nov., anaerobic bacteria isolated from marine sediment.</title>
        <authorList>
            <person name="Hirano S."/>
            <person name="Maeda A."/>
            <person name="Terahara T."/>
            <person name="Mori K."/>
            <person name="Hamada M."/>
            <person name="Matsumoto R."/>
            <person name="Kobayashi T."/>
        </authorList>
    </citation>
    <scope>NUCLEOTIDE SEQUENCE</scope>
    <source>
        <strain evidence="1">AN17-2</strain>
    </source>
</reference>
<evidence type="ECO:0000313" key="2">
    <source>
        <dbReference type="Proteomes" id="UP001374599"/>
    </source>
</evidence>
<gene>
    <name evidence="1" type="ORF">AN2V17_13190</name>
</gene>